<dbReference type="AlphaFoldDB" id="A0A1M5MF63"/>
<reference evidence="1 2" key="1">
    <citation type="submission" date="2016-11" db="EMBL/GenBank/DDBJ databases">
        <authorList>
            <person name="Jaros S."/>
            <person name="Januszkiewicz K."/>
            <person name="Wedrychowicz H."/>
        </authorList>
    </citation>
    <scope>NUCLEOTIDE SEQUENCE [LARGE SCALE GENOMIC DNA]</scope>
    <source>
        <strain evidence="1 2">GAS242</strain>
    </source>
</reference>
<evidence type="ECO:0000313" key="1">
    <source>
        <dbReference type="EMBL" id="SHG75353.1"/>
    </source>
</evidence>
<proteinExistence type="predicted"/>
<name>A0A1M5MF63_9BRAD</name>
<evidence type="ECO:0000313" key="2">
    <source>
        <dbReference type="Proteomes" id="UP000190675"/>
    </source>
</evidence>
<sequence length="36" mass="3872">MLKGGDAYVGNATQLSYIRDSAKSDPALWAPYALVE</sequence>
<accession>A0A1M5MF63</accession>
<dbReference type="EMBL" id="LT670818">
    <property type="protein sequence ID" value="SHG75353.1"/>
    <property type="molecule type" value="Genomic_DNA"/>
</dbReference>
<gene>
    <name evidence="1" type="ORF">SAMN05444169_3970</name>
</gene>
<organism evidence="1 2">
    <name type="scientific">Bradyrhizobium erythrophlei</name>
    <dbReference type="NCBI Taxonomy" id="1437360"/>
    <lineage>
        <taxon>Bacteria</taxon>
        <taxon>Pseudomonadati</taxon>
        <taxon>Pseudomonadota</taxon>
        <taxon>Alphaproteobacteria</taxon>
        <taxon>Hyphomicrobiales</taxon>
        <taxon>Nitrobacteraceae</taxon>
        <taxon>Bradyrhizobium</taxon>
    </lineage>
</organism>
<protein>
    <submittedName>
        <fullName evidence="1">Uncharacterized protein</fullName>
    </submittedName>
</protein>
<dbReference type="Proteomes" id="UP000190675">
    <property type="component" value="Chromosome I"/>
</dbReference>